<dbReference type="OrthoDB" id="321954at2"/>
<protein>
    <submittedName>
        <fullName evidence="3">Class II glutamine amidotransferase</fullName>
    </submittedName>
</protein>
<dbReference type="Gene3D" id="3.60.20.10">
    <property type="entry name" value="Glutamine Phosphoribosylpyrophosphate, subunit 1, domain 1"/>
    <property type="match status" value="1"/>
</dbReference>
<reference evidence="3 4" key="1">
    <citation type="submission" date="2019-06" db="EMBL/GenBank/DDBJ databases">
        <title>Whole genome shotgun sequence of Vibrio inusitatus NBRC 102082.</title>
        <authorList>
            <person name="Hosoyama A."/>
            <person name="Uohara A."/>
            <person name="Ohji S."/>
            <person name="Ichikawa N."/>
        </authorList>
    </citation>
    <scope>NUCLEOTIDE SEQUENCE [LARGE SCALE GENOMIC DNA]</scope>
    <source>
        <strain evidence="3 4">NBRC 102082</strain>
    </source>
</reference>
<dbReference type="PROSITE" id="PS51278">
    <property type="entry name" value="GATASE_TYPE_2"/>
    <property type="match status" value="1"/>
</dbReference>
<sequence length="282" mass="31793">MCELLGMSANVPTDICFSFTGLIQRGGNTGPHTDGWGITFYEGKGFRTFKDPNPSCDSKIAELVQSYPIKSCAVVSHIRQANRGAVNLENTHPFTRELWGRYWTFAHNGQLSDYHEMQTGRHRPVGKTDSELSFCRIMHKLEARFPEPPQDMQPVFEYMVTLCDSLRELGVFNMLLSDGEYVMAYCTNHLYYITRRAPFGRATLIDEDVTINFQEETTPNDVVSVIATQPLTDNETWHRLKPGEFTLFQNGEVIAGNAHDLVDVPYAAAKPKSQASTEPLES</sequence>
<name>A0A4Y3HQQ6_9VIBR</name>
<dbReference type="GO" id="GO:0016740">
    <property type="term" value="F:transferase activity"/>
    <property type="evidence" value="ECO:0007669"/>
    <property type="project" value="UniProtKB-KW"/>
</dbReference>
<gene>
    <name evidence="3" type="ORF">VIN01S_01820</name>
</gene>
<keyword evidence="1 3" id="KW-0315">Glutamine amidotransferase</keyword>
<dbReference type="PANTHER" id="PTHR42824:SF1">
    <property type="entry name" value="GLUTAMINE AMIDOTRANSFERASE YAFJ-RELATED"/>
    <property type="match status" value="1"/>
</dbReference>
<proteinExistence type="predicted"/>
<dbReference type="SUPFAM" id="SSF56235">
    <property type="entry name" value="N-terminal nucleophile aminohydrolases (Ntn hydrolases)"/>
    <property type="match status" value="1"/>
</dbReference>
<dbReference type="AlphaFoldDB" id="A0A4Y3HQQ6"/>
<dbReference type="Proteomes" id="UP000318717">
    <property type="component" value="Unassembled WGS sequence"/>
</dbReference>
<dbReference type="InterPro" id="IPR026869">
    <property type="entry name" value="EgtC-like"/>
</dbReference>
<organism evidence="3 4">
    <name type="scientific">Vibrio inusitatus NBRC 102082</name>
    <dbReference type="NCBI Taxonomy" id="1219070"/>
    <lineage>
        <taxon>Bacteria</taxon>
        <taxon>Pseudomonadati</taxon>
        <taxon>Pseudomonadota</taxon>
        <taxon>Gammaproteobacteria</taxon>
        <taxon>Vibrionales</taxon>
        <taxon>Vibrionaceae</taxon>
        <taxon>Vibrio</taxon>
    </lineage>
</organism>
<evidence type="ECO:0000259" key="2">
    <source>
        <dbReference type="PROSITE" id="PS51278"/>
    </source>
</evidence>
<dbReference type="Pfam" id="PF13230">
    <property type="entry name" value="GATase_4"/>
    <property type="match status" value="1"/>
</dbReference>
<feature type="domain" description="Glutamine amidotransferase type-2" evidence="2">
    <location>
        <begin position="2"/>
        <end position="251"/>
    </location>
</feature>
<keyword evidence="3" id="KW-0808">Transferase</keyword>
<evidence type="ECO:0000313" key="3">
    <source>
        <dbReference type="EMBL" id="GEA49378.1"/>
    </source>
</evidence>
<dbReference type="RefSeq" id="WP_141343743.1">
    <property type="nucleotide sequence ID" value="NZ_BJLF01000001.1"/>
</dbReference>
<accession>A0A4Y3HQQ6</accession>
<dbReference type="InterPro" id="IPR029055">
    <property type="entry name" value="Ntn_hydrolases_N"/>
</dbReference>
<evidence type="ECO:0000313" key="4">
    <source>
        <dbReference type="Proteomes" id="UP000318717"/>
    </source>
</evidence>
<dbReference type="EMBL" id="BJLF01000001">
    <property type="protein sequence ID" value="GEA49378.1"/>
    <property type="molecule type" value="Genomic_DNA"/>
</dbReference>
<dbReference type="PANTHER" id="PTHR42824">
    <property type="entry name" value="GLUTAMINE AMIDOTRANSFERASE"/>
    <property type="match status" value="1"/>
</dbReference>
<comment type="caution">
    <text evidence="3">The sequence shown here is derived from an EMBL/GenBank/DDBJ whole genome shotgun (WGS) entry which is preliminary data.</text>
</comment>
<evidence type="ECO:0000256" key="1">
    <source>
        <dbReference type="ARBA" id="ARBA00022962"/>
    </source>
</evidence>
<dbReference type="InterPro" id="IPR017932">
    <property type="entry name" value="GATase_2_dom"/>
</dbReference>
<dbReference type="CDD" id="cd01908">
    <property type="entry name" value="YafJ"/>
    <property type="match status" value="1"/>
</dbReference>
<keyword evidence="4" id="KW-1185">Reference proteome</keyword>